<dbReference type="OrthoDB" id="422579at2"/>
<keyword evidence="1" id="KW-0802">TPR repeat</keyword>
<accession>A0A506U7B6</accession>
<gene>
    <name evidence="2" type="ORF">FJU08_16075</name>
</gene>
<evidence type="ECO:0000256" key="1">
    <source>
        <dbReference type="PROSITE-ProRule" id="PRU00339"/>
    </source>
</evidence>
<reference evidence="2 3" key="1">
    <citation type="submission" date="2019-06" db="EMBL/GenBank/DDBJ databases">
        <authorList>
            <person name="Li M."/>
        </authorList>
    </citation>
    <scope>NUCLEOTIDE SEQUENCE [LARGE SCALE GENOMIC DNA]</scope>
    <source>
        <strain evidence="2 3">BGMRC2036</strain>
    </source>
</reference>
<dbReference type="AlphaFoldDB" id="A0A506U7B6"/>
<dbReference type="PROSITE" id="PS50005">
    <property type="entry name" value="TPR"/>
    <property type="match status" value="1"/>
</dbReference>
<dbReference type="Proteomes" id="UP000318801">
    <property type="component" value="Unassembled WGS sequence"/>
</dbReference>
<feature type="repeat" description="TPR" evidence="1">
    <location>
        <begin position="87"/>
        <end position="120"/>
    </location>
</feature>
<dbReference type="Pfam" id="PF13432">
    <property type="entry name" value="TPR_16"/>
    <property type="match status" value="2"/>
</dbReference>
<dbReference type="GO" id="GO:0031145">
    <property type="term" value="P:anaphase-promoting complex-dependent catabolic process"/>
    <property type="evidence" value="ECO:0007669"/>
    <property type="project" value="TreeGrafter"/>
</dbReference>
<proteinExistence type="predicted"/>
<dbReference type="SMART" id="SM00028">
    <property type="entry name" value="TPR"/>
    <property type="match status" value="2"/>
</dbReference>
<sequence>MFLRSIRFGEMSVTYTASHLVRRHNRMLCLGGAIALFCAMTGCAGPNSTYSAVSAQIAAGESGLDAGAYDQAYGILDGVAKDNPRSERAMLSLGDAYFAQGAYLKARTYYQRAIGLGAKREGGLGVARVQLAQRDYSGSQASIDALLKHSPGDIVVLNLQGVLLDAMSQHAQAQQVYRSILAVQPDNKAALNNLALSLMLTGAYTSSYTLESELYRSNRNDDKVRQNLSLMAYLSNEKDEAMALAGPVVTEEKAESNFKMVEFLRR</sequence>
<keyword evidence="3" id="KW-1185">Reference proteome</keyword>
<dbReference type="GO" id="GO:0051301">
    <property type="term" value="P:cell division"/>
    <property type="evidence" value="ECO:0007669"/>
    <property type="project" value="TreeGrafter"/>
</dbReference>
<dbReference type="SUPFAM" id="SSF48452">
    <property type="entry name" value="TPR-like"/>
    <property type="match status" value="1"/>
</dbReference>
<dbReference type="PANTHER" id="PTHR12558:SF49">
    <property type="entry name" value="TPR DOMAIN CONTAINING PROTEIN"/>
    <property type="match status" value="1"/>
</dbReference>
<dbReference type="GO" id="GO:0016567">
    <property type="term" value="P:protein ubiquitination"/>
    <property type="evidence" value="ECO:0007669"/>
    <property type="project" value="TreeGrafter"/>
</dbReference>
<protein>
    <submittedName>
        <fullName evidence="2">Tetratricopeptide repeat protein</fullName>
    </submittedName>
</protein>
<evidence type="ECO:0000313" key="3">
    <source>
        <dbReference type="Proteomes" id="UP000318801"/>
    </source>
</evidence>
<dbReference type="EMBL" id="VHLG01000011">
    <property type="protein sequence ID" value="TPW28845.1"/>
    <property type="molecule type" value="Genomic_DNA"/>
</dbReference>
<dbReference type="InterPro" id="IPR011990">
    <property type="entry name" value="TPR-like_helical_dom_sf"/>
</dbReference>
<organism evidence="2 3">
    <name type="scientific">Martelella alba</name>
    <dbReference type="NCBI Taxonomy" id="2590451"/>
    <lineage>
        <taxon>Bacteria</taxon>
        <taxon>Pseudomonadati</taxon>
        <taxon>Pseudomonadota</taxon>
        <taxon>Alphaproteobacteria</taxon>
        <taxon>Hyphomicrobiales</taxon>
        <taxon>Aurantimonadaceae</taxon>
        <taxon>Martelella</taxon>
    </lineage>
</organism>
<comment type="caution">
    <text evidence="2">The sequence shown here is derived from an EMBL/GenBank/DDBJ whole genome shotgun (WGS) entry which is preliminary data.</text>
</comment>
<dbReference type="GO" id="GO:0005737">
    <property type="term" value="C:cytoplasm"/>
    <property type="evidence" value="ECO:0007669"/>
    <property type="project" value="TreeGrafter"/>
</dbReference>
<name>A0A506U7B6_9HYPH</name>
<dbReference type="InterPro" id="IPR019734">
    <property type="entry name" value="TPR_rpt"/>
</dbReference>
<dbReference type="Gene3D" id="1.25.40.10">
    <property type="entry name" value="Tetratricopeptide repeat domain"/>
    <property type="match status" value="1"/>
</dbReference>
<evidence type="ECO:0000313" key="2">
    <source>
        <dbReference type="EMBL" id="TPW28845.1"/>
    </source>
</evidence>
<dbReference type="PANTHER" id="PTHR12558">
    <property type="entry name" value="CELL DIVISION CYCLE 16,23,27"/>
    <property type="match status" value="1"/>
</dbReference>